<reference evidence="1 2" key="1">
    <citation type="submission" date="2016-03" db="EMBL/GenBank/DDBJ databases">
        <title>Choanephora cucurbitarum.</title>
        <authorList>
            <person name="Min B."/>
            <person name="Park H."/>
            <person name="Park J.-H."/>
            <person name="Shin H.-D."/>
            <person name="Choi I.-G."/>
        </authorList>
    </citation>
    <scope>NUCLEOTIDE SEQUENCE [LARGE SCALE GENOMIC DNA]</scope>
    <source>
        <strain evidence="1 2">KUS-F28377</strain>
    </source>
</reference>
<proteinExistence type="predicted"/>
<accession>A0A1C7MTU2</accession>
<evidence type="ECO:0000313" key="2">
    <source>
        <dbReference type="Proteomes" id="UP000093000"/>
    </source>
</evidence>
<comment type="caution">
    <text evidence="1">The sequence shown here is derived from an EMBL/GenBank/DDBJ whole genome shotgun (WGS) entry which is preliminary data.</text>
</comment>
<protein>
    <submittedName>
        <fullName evidence="1">Uncharacterized protein</fullName>
    </submittedName>
</protein>
<dbReference type="OrthoDB" id="2206543at2759"/>
<dbReference type="AlphaFoldDB" id="A0A1C7MTU2"/>
<dbReference type="InParanoid" id="A0A1C7MTU2"/>
<dbReference type="EMBL" id="LUGH01002376">
    <property type="protein sequence ID" value="OBZ80238.1"/>
    <property type="molecule type" value="Genomic_DNA"/>
</dbReference>
<feature type="non-terminal residue" evidence="1">
    <location>
        <position position="1"/>
    </location>
</feature>
<organism evidence="1 2">
    <name type="scientific">Choanephora cucurbitarum</name>
    <dbReference type="NCBI Taxonomy" id="101091"/>
    <lineage>
        <taxon>Eukaryota</taxon>
        <taxon>Fungi</taxon>
        <taxon>Fungi incertae sedis</taxon>
        <taxon>Mucoromycota</taxon>
        <taxon>Mucoromycotina</taxon>
        <taxon>Mucoromycetes</taxon>
        <taxon>Mucorales</taxon>
        <taxon>Mucorineae</taxon>
        <taxon>Choanephoraceae</taxon>
        <taxon>Choanephoroideae</taxon>
        <taxon>Choanephora</taxon>
    </lineage>
</organism>
<sequence>SSVSSGSSAPVASPSGPVSKWATVAAAAPAPAPTPVEAYGKLKKQVSSSPSGAAAQAKAKIKNTSRRRKAAACIFVVSFPSAGSPVDGPLFEYVYLPNKYHARLSVFRQKLRLIGLDNSRVLDVHYPARNVVALLIHTAYKEDLLNVLNKYSLPVLTDFNPFSITNIRNPSFASLDSDALTAMTRELQQARLVRALGYIREQTRRLVAYDFVCQGWLSKEQASSAIGSLSSAAGVDSASSADMDITLTGAGEPASLS</sequence>
<dbReference type="Proteomes" id="UP000093000">
    <property type="component" value="Unassembled WGS sequence"/>
</dbReference>
<keyword evidence="2" id="KW-1185">Reference proteome</keyword>
<evidence type="ECO:0000313" key="1">
    <source>
        <dbReference type="EMBL" id="OBZ80238.1"/>
    </source>
</evidence>
<name>A0A1C7MTU2_9FUNG</name>
<gene>
    <name evidence="1" type="ORF">A0J61_11714</name>
</gene>
<dbReference type="STRING" id="101091.A0A1C7MTU2"/>